<dbReference type="EMBL" id="JAACAK010000028">
    <property type="protein sequence ID" value="NIR74193.1"/>
    <property type="molecule type" value="Genomic_DNA"/>
</dbReference>
<evidence type="ECO:0000313" key="3">
    <source>
        <dbReference type="Proteomes" id="UP000702544"/>
    </source>
</evidence>
<evidence type="ECO:0008006" key="4">
    <source>
        <dbReference type="Google" id="ProtNLM"/>
    </source>
</evidence>
<protein>
    <recommendedName>
        <fullName evidence="4">Outer membrane protein beta-barrel domain-containing protein</fullName>
    </recommendedName>
</protein>
<evidence type="ECO:0000313" key="2">
    <source>
        <dbReference type="EMBL" id="NIR74193.1"/>
    </source>
</evidence>
<dbReference type="AlphaFoldDB" id="A0AAE5CB73"/>
<gene>
    <name evidence="2" type="ORF">GWO12_03640</name>
</gene>
<proteinExistence type="predicted"/>
<reference evidence="2 3" key="1">
    <citation type="submission" date="2020-01" db="EMBL/GenBank/DDBJ databases">
        <title>Genomes assembled from Gulf of Kutch pelagic sediment metagenomes.</title>
        <authorList>
            <person name="Chandrashekar M."/>
            <person name="Mahajan M.S."/>
            <person name="Dave K.J."/>
            <person name="Vatsa P."/>
            <person name="Nathani N.M."/>
        </authorList>
    </citation>
    <scope>NUCLEOTIDE SEQUENCE [LARGE SCALE GENOMIC DNA]</scope>
    <source>
        <strain evidence="2">KS3-K002</strain>
    </source>
</reference>
<feature type="signal peptide" evidence="1">
    <location>
        <begin position="1"/>
        <end position="24"/>
    </location>
</feature>
<organism evidence="2 3">
    <name type="scientific">Candidatus Kutchimonas denitrificans</name>
    <dbReference type="NCBI Taxonomy" id="3056748"/>
    <lineage>
        <taxon>Bacteria</taxon>
        <taxon>Pseudomonadati</taxon>
        <taxon>Gemmatimonadota</taxon>
        <taxon>Gemmatimonadia</taxon>
        <taxon>Candidatus Palauibacterales</taxon>
        <taxon>Candidatus Palauibacteraceae</taxon>
        <taxon>Candidatus Kutchimonas</taxon>
    </lineage>
</organism>
<accession>A0AAE5CB73</accession>
<sequence>MRKPLAILITIVVAIALHPGSASGQRFGGQFGGGAAFWLVYIDPGLEAGESFNRDVGNVVGIGGRAFFQTGRFRLGGGAFGGSFTDAGLNSAGNEVDGGMSGGGFIAEYLIVQRNVELAVGGMAGGGVVTVEERISVAGDVEELRRRRESTFAGYPWVRLGYNLAPFVNAGLHLGYFIGTSGVGGFGAGIDITVGLIP</sequence>
<evidence type="ECO:0000256" key="1">
    <source>
        <dbReference type="SAM" id="SignalP"/>
    </source>
</evidence>
<dbReference type="Proteomes" id="UP000702544">
    <property type="component" value="Unassembled WGS sequence"/>
</dbReference>
<keyword evidence="1" id="KW-0732">Signal</keyword>
<comment type="caution">
    <text evidence="2">The sequence shown here is derived from an EMBL/GenBank/DDBJ whole genome shotgun (WGS) entry which is preliminary data.</text>
</comment>
<feature type="chain" id="PRO_5042208018" description="Outer membrane protein beta-barrel domain-containing protein" evidence="1">
    <location>
        <begin position="25"/>
        <end position="198"/>
    </location>
</feature>
<name>A0AAE5CB73_9BACT</name>